<proteinExistence type="predicted"/>
<evidence type="ECO:0000313" key="1">
    <source>
        <dbReference type="EMBL" id="DAG02409.1"/>
    </source>
</evidence>
<protein>
    <submittedName>
        <fullName evidence="1">Uncharacterized protein</fullName>
    </submittedName>
</protein>
<name>A0A8S5V6N6_9CAUD</name>
<accession>A0A8S5V6N6</accession>
<sequence>MDTKKVISQLMAVETNNVVKDLVVRNINVTECETYDRVAITLDKPVKAMVAQEDGSYVEGESNIIFVGNYSIVGALKENEDVAFAGNHLIKHPKALNVVLSGAKINIIQEAVTAGQEYTNPFSNNNTTTVVQHDSFYNHAFNIRLSAFGLKMLDKLAEKMLFGDI</sequence>
<reference evidence="1" key="1">
    <citation type="journal article" date="2021" name="Proc. Natl. Acad. Sci. U.S.A.">
        <title>A Catalog of Tens of Thousands of Viruses from Human Metagenomes Reveals Hidden Associations with Chronic Diseases.</title>
        <authorList>
            <person name="Tisza M.J."/>
            <person name="Buck C.B."/>
        </authorList>
    </citation>
    <scope>NUCLEOTIDE SEQUENCE</scope>
    <source>
        <strain evidence="1">CtXt06</strain>
    </source>
</reference>
<organism evidence="1">
    <name type="scientific">CrAss-like virus sp. ctXt06</name>
    <dbReference type="NCBI Taxonomy" id="2825837"/>
    <lineage>
        <taxon>Viruses</taxon>
        <taxon>Duplodnaviria</taxon>
        <taxon>Heunggongvirae</taxon>
        <taxon>Uroviricota</taxon>
        <taxon>Caudoviricetes</taxon>
        <taxon>Crassvirales</taxon>
    </lineage>
</organism>
<dbReference type="EMBL" id="BK016209">
    <property type="protein sequence ID" value="DAG02409.1"/>
    <property type="molecule type" value="Genomic_DNA"/>
</dbReference>